<evidence type="ECO:0000313" key="5">
    <source>
        <dbReference type="Proteomes" id="UP000549394"/>
    </source>
</evidence>
<keyword evidence="3" id="KW-0732">Signal</keyword>
<organism evidence="4 5">
    <name type="scientific">Dimorphilus gyrociliatus</name>
    <dbReference type="NCBI Taxonomy" id="2664684"/>
    <lineage>
        <taxon>Eukaryota</taxon>
        <taxon>Metazoa</taxon>
        <taxon>Spiralia</taxon>
        <taxon>Lophotrochozoa</taxon>
        <taxon>Annelida</taxon>
        <taxon>Polychaeta</taxon>
        <taxon>Polychaeta incertae sedis</taxon>
        <taxon>Dinophilidae</taxon>
        <taxon>Dimorphilus</taxon>
    </lineage>
</organism>
<keyword evidence="2" id="KW-0812">Transmembrane</keyword>
<keyword evidence="2" id="KW-1133">Transmembrane helix</keyword>
<evidence type="ECO:0000313" key="4">
    <source>
        <dbReference type="EMBL" id="CAD5116832.1"/>
    </source>
</evidence>
<sequence>MIMLLTRNLIITFTLCLWNVVSCDDKNECSMDSDCFTCCPPPTTTIECKNDGEVIIIKDSKFVYDGQKKLCESRTREDLLESFRDIINNKQENSCISTKYNNLRRSCTGRKICQIKLVEKEDCPGVSRPQHLLHSYIYYQYICLKAKVLEREDLPCFDINEGTYNIVPKVNISSVCLKFKLNHIRLSIKVHLKSGLGFNQNCKYGTLNGQQIKILFSKRNDAIFGNVELKNSTQNNVTIMLVGCEWLYGSITVERILSSPSLREISEDPISLLPKYYSKNPDKTTTIIIPTDGKTDGKSSRKMITIIVICVITLLVIVLAVIFGVIYLKRRRRNDSDFSENTHLNDQQRVNGDTSKPIIRVRSKESLSSNVSRTSMRIKHSNGEETILHLNCEASEVDSIEMWPIDPQPYESGVLDDTPKLDALPKQRLLPKVPPPIKEESYNSLGKKS</sequence>
<evidence type="ECO:0000256" key="3">
    <source>
        <dbReference type="SAM" id="SignalP"/>
    </source>
</evidence>
<proteinExistence type="predicted"/>
<dbReference type="Proteomes" id="UP000549394">
    <property type="component" value="Unassembled WGS sequence"/>
</dbReference>
<evidence type="ECO:0000256" key="1">
    <source>
        <dbReference type="SAM" id="MobiDB-lite"/>
    </source>
</evidence>
<protein>
    <submittedName>
        <fullName evidence="4">DgyrCDS5677</fullName>
    </submittedName>
</protein>
<accession>A0A7I8VNC1</accession>
<keyword evidence="5" id="KW-1185">Reference proteome</keyword>
<evidence type="ECO:0000256" key="2">
    <source>
        <dbReference type="SAM" id="Phobius"/>
    </source>
</evidence>
<dbReference type="AlphaFoldDB" id="A0A7I8VNC1"/>
<feature type="signal peptide" evidence="3">
    <location>
        <begin position="1"/>
        <end position="23"/>
    </location>
</feature>
<name>A0A7I8VNC1_9ANNE</name>
<feature type="chain" id="PRO_5029617617" evidence="3">
    <location>
        <begin position="24"/>
        <end position="449"/>
    </location>
</feature>
<reference evidence="4 5" key="1">
    <citation type="submission" date="2020-08" db="EMBL/GenBank/DDBJ databases">
        <authorList>
            <person name="Hejnol A."/>
        </authorList>
    </citation>
    <scope>NUCLEOTIDE SEQUENCE [LARGE SCALE GENOMIC DNA]</scope>
</reference>
<gene>
    <name evidence="4" type="ORF">DGYR_LOCUS5419</name>
</gene>
<feature type="region of interest" description="Disordered" evidence="1">
    <location>
        <begin position="408"/>
        <end position="449"/>
    </location>
</feature>
<comment type="caution">
    <text evidence="4">The sequence shown here is derived from an EMBL/GenBank/DDBJ whole genome shotgun (WGS) entry which is preliminary data.</text>
</comment>
<feature type="transmembrane region" description="Helical" evidence="2">
    <location>
        <begin position="303"/>
        <end position="328"/>
    </location>
</feature>
<dbReference type="EMBL" id="CAJFCJ010000007">
    <property type="protein sequence ID" value="CAD5116832.1"/>
    <property type="molecule type" value="Genomic_DNA"/>
</dbReference>
<keyword evidence="2" id="KW-0472">Membrane</keyword>